<sequence>MRQPSSIFLVLDMQNDLVHADGPNGKTPMGEQVRERNLVARTAKAIAKARAAGIAVGFVRVGFSEGYPECPPGSPIFAAAAQHGLFKLGGWGTEIHPDLEQKPGDLQVVKHRVSPFYSTTLEVQLRTRNVQRIYCSGVSTQAVVQATVRDGHDRDYEMIVLEDLCAAHSEQEHANSMQSIARFCKVESSESVVFAQP</sequence>
<protein>
    <submittedName>
        <fullName evidence="3">Chloramphenicol resistance protein</fullName>
    </submittedName>
</protein>
<gene>
    <name evidence="3" type="ORF">CAL28_25140</name>
</gene>
<dbReference type="InterPro" id="IPR050272">
    <property type="entry name" value="Isochorismatase-like_hydrls"/>
</dbReference>
<name>A0A261UM53_9BORD</name>
<accession>A0A261UM53</accession>
<evidence type="ECO:0000313" key="3">
    <source>
        <dbReference type="EMBL" id="OZI62462.1"/>
    </source>
</evidence>
<comment type="caution">
    <text evidence="3">The sequence shown here is derived from an EMBL/GenBank/DDBJ whole genome shotgun (WGS) entry which is preliminary data.</text>
</comment>
<dbReference type="OrthoDB" id="9781985at2"/>
<dbReference type="SUPFAM" id="SSF52499">
    <property type="entry name" value="Isochorismatase-like hydrolases"/>
    <property type="match status" value="1"/>
</dbReference>
<dbReference type="PANTHER" id="PTHR43540">
    <property type="entry name" value="PEROXYUREIDOACRYLATE/UREIDOACRYLATE AMIDOHYDROLASE-RELATED"/>
    <property type="match status" value="1"/>
</dbReference>
<dbReference type="Proteomes" id="UP000215767">
    <property type="component" value="Unassembled WGS sequence"/>
</dbReference>
<keyword evidence="1" id="KW-0378">Hydrolase</keyword>
<evidence type="ECO:0000256" key="1">
    <source>
        <dbReference type="ARBA" id="ARBA00022801"/>
    </source>
</evidence>
<dbReference type="RefSeq" id="WP_094843839.1">
    <property type="nucleotide sequence ID" value="NZ_NEVS01000004.1"/>
</dbReference>
<dbReference type="AlphaFoldDB" id="A0A261UM53"/>
<evidence type="ECO:0000259" key="2">
    <source>
        <dbReference type="Pfam" id="PF00857"/>
    </source>
</evidence>
<dbReference type="InterPro" id="IPR000868">
    <property type="entry name" value="Isochorismatase-like_dom"/>
</dbReference>
<feature type="domain" description="Isochorismatase-like" evidence="2">
    <location>
        <begin position="7"/>
        <end position="190"/>
    </location>
</feature>
<dbReference type="Pfam" id="PF00857">
    <property type="entry name" value="Isochorismatase"/>
    <property type="match status" value="1"/>
</dbReference>
<proteinExistence type="predicted"/>
<reference evidence="4" key="1">
    <citation type="submission" date="2017-05" db="EMBL/GenBank/DDBJ databases">
        <title>Complete and WGS of Bordetella genogroups.</title>
        <authorList>
            <person name="Spilker T."/>
            <person name="Lipuma J."/>
        </authorList>
    </citation>
    <scope>NUCLEOTIDE SEQUENCE [LARGE SCALE GENOMIC DNA]</scope>
    <source>
        <strain evidence="4">AU8856</strain>
    </source>
</reference>
<organism evidence="3 4">
    <name type="scientific">Bordetella genomosp. 11</name>
    <dbReference type="NCBI Taxonomy" id="1416808"/>
    <lineage>
        <taxon>Bacteria</taxon>
        <taxon>Pseudomonadati</taxon>
        <taxon>Pseudomonadota</taxon>
        <taxon>Betaproteobacteria</taxon>
        <taxon>Burkholderiales</taxon>
        <taxon>Alcaligenaceae</taxon>
        <taxon>Bordetella</taxon>
    </lineage>
</organism>
<dbReference type="CDD" id="cd00431">
    <property type="entry name" value="cysteine_hydrolases"/>
    <property type="match status" value="1"/>
</dbReference>
<evidence type="ECO:0000313" key="4">
    <source>
        <dbReference type="Proteomes" id="UP000215767"/>
    </source>
</evidence>
<dbReference type="PANTHER" id="PTHR43540:SF1">
    <property type="entry name" value="ISOCHORISMATASE HYDROLASE"/>
    <property type="match status" value="1"/>
</dbReference>
<dbReference type="InterPro" id="IPR036380">
    <property type="entry name" value="Isochorismatase-like_sf"/>
</dbReference>
<dbReference type="Gene3D" id="3.40.50.850">
    <property type="entry name" value="Isochorismatase-like"/>
    <property type="match status" value="1"/>
</dbReference>
<dbReference type="GO" id="GO:0016787">
    <property type="term" value="F:hydrolase activity"/>
    <property type="evidence" value="ECO:0007669"/>
    <property type="project" value="UniProtKB-KW"/>
</dbReference>
<dbReference type="EMBL" id="NEVS01000004">
    <property type="protein sequence ID" value="OZI62462.1"/>
    <property type="molecule type" value="Genomic_DNA"/>
</dbReference>
<keyword evidence="4" id="KW-1185">Reference proteome</keyword>